<comment type="caution">
    <text evidence="2">The sequence shown here is derived from an EMBL/GenBank/DDBJ whole genome shotgun (WGS) entry which is preliminary data.</text>
</comment>
<feature type="compositionally biased region" description="Low complexity" evidence="1">
    <location>
        <begin position="220"/>
        <end position="232"/>
    </location>
</feature>
<gene>
    <name evidence="2" type="ORF">BDD41_1134</name>
</gene>
<sequence length="258" mass="28155">MSNDHGQDGDSPHGADSPRGQPGKLLHLADYEPVQVERTLGELRGYWEGLRHGRAIPDRADVEPRGIRRSLDYAFILERIAPGAARFRLAGRHLIDLMGMEVRGMPLCALLNTSSRGRLSDVLESVFRAPQIAEIALASPAGYGRPALEGRMLLLPLRSDLGDVTRALGCLVAEGRIGEAPRRFDLLSDIVSPVIPGARVLEPSPSRQGFAEPPQRWKGAPPADAAAPLPRDANPEERRARFHLIRNDKPPKPPGSRP</sequence>
<dbReference type="EMBL" id="QTUJ01000001">
    <property type="protein sequence ID" value="REF72647.1"/>
    <property type="molecule type" value="Genomic_DNA"/>
</dbReference>
<feature type="region of interest" description="Disordered" evidence="1">
    <location>
        <begin position="1"/>
        <end position="25"/>
    </location>
</feature>
<evidence type="ECO:0000313" key="3">
    <source>
        <dbReference type="Proteomes" id="UP000256941"/>
    </source>
</evidence>
<dbReference type="RefSeq" id="WP_116221018.1">
    <property type="nucleotide sequence ID" value="NZ_CP038196.1"/>
</dbReference>
<reference evidence="2 3" key="1">
    <citation type="submission" date="2018-08" db="EMBL/GenBank/DDBJ databases">
        <title>Genomic Encyclopedia of Archaeal and Bacterial Type Strains, Phase II (KMG-II): from individual species to whole genera.</title>
        <authorList>
            <person name="Goeker M."/>
        </authorList>
    </citation>
    <scope>NUCLEOTIDE SEQUENCE [LARGE SCALE GENOMIC DNA]</scope>
    <source>
        <strain evidence="2 3">DSM 17099</strain>
    </source>
</reference>
<dbReference type="Proteomes" id="UP000256941">
    <property type="component" value="Unassembled WGS sequence"/>
</dbReference>
<evidence type="ECO:0000313" key="2">
    <source>
        <dbReference type="EMBL" id="REF72647.1"/>
    </source>
</evidence>
<organism evidence="2 3">
    <name type="scientific">Paracoccus versutus</name>
    <name type="common">Thiobacillus versutus</name>
    <dbReference type="NCBI Taxonomy" id="34007"/>
    <lineage>
        <taxon>Bacteria</taxon>
        <taxon>Pseudomonadati</taxon>
        <taxon>Pseudomonadota</taxon>
        <taxon>Alphaproteobacteria</taxon>
        <taxon>Rhodobacterales</taxon>
        <taxon>Paracoccaceae</taxon>
        <taxon>Paracoccus</taxon>
    </lineage>
</organism>
<dbReference type="InterPro" id="IPR009922">
    <property type="entry name" value="DUF1457"/>
</dbReference>
<evidence type="ECO:0000256" key="1">
    <source>
        <dbReference type="SAM" id="MobiDB-lite"/>
    </source>
</evidence>
<dbReference type="Pfam" id="PF07310">
    <property type="entry name" value="PAS_5"/>
    <property type="match status" value="1"/>
</dbReference>
<proteinExistence type="predicted"/>
<dbReference type="AlphaFoldDB" id="A0A3D9XQC9"/>
<protein>
    <submittedName>
        <fullName evidence="2">PAS domain-containing protein</fullName>
    </submittedName>
</protein>
<accession>A0A3D9XQC9</accession>
<name>A0A3D9XQC9_PARVE</name>
<feature type="compositionally biased region" description="Basic and acidic residues" evidence="1">
    <location>
        <begin position="1"/>
        <end position="13"/>
    </location>
</feature>
<feature type="compositionally biased region" description="Basic and acidic residues" evidence="1">
    <location>
        <begin position="233"/>
        <end position="251"/>
    </location>
</feature>
<feature type="region of interest" description="Disordered" evidence="1">
    <location>
        <begin position="201"/>
        <end position="258"/>
    </location>
</feature>